<dbReference type="EMBL" id="CP009170">
    <property type="protein sequence ID" value="AIS52687.1"/>
    <property type="molecule type" value="Genomic_DNA"/>
</dbReference>
<name>A0A097ASB8_THEKI</name>
<gene>
    <name evidence="3" type="ORF">TKV_c15220</name>
</gene>
<organism evidence="3 4">
    <name type="scientific">Thermoanaerobacter kivui</name>
    <name type="common">Acetogenium kivui</name>
    <dbReference type="NCBI Taxonomy" id="2325"/>
    <lineage>
        <taxon>Bacteria</taxon>
        <taxon>Bacillati</taxon>
        <taxon>Bacillota</taxon>
        <taxon>Clostridia</taxon>
        <taxon>Thermoanaerobacterales</taxon>
        <taxon>Thermoanaerobacteraceae</taxon>
        <taxon>Thermoanaerobacter</taxon>
    </lineage>
</organism>
<feature type="compositionally biased region" description="Basic and acidic residues" evidence="1">
    <location>
        <begin position="219"/>
        <end position="234"/>
    </location>
</feature>
<sequence length="234" mass="25289">MPLSYILLSILGLFILFGFAHRVLDRMKMTDTWAFLIIIGMIIGTLLPNIPITKAVSVNIGGAIIPTAVCVYLFIKAESTREKVNGVVVAIVAGIAVFIAGRILPAEPEAMVIEPNYIYGIVGGLIAYLFSRSRRSAFIAGVMGIILANIMQAISNYWTGTKGAVPIGGAGFFDSVVISMIIAVFLSEVIGETREKIQGGTSKKHLEPKTGMTSSLINPEERKEGEKNERDKKD</sequence>
<evidence type="ECO:0008006" key="5">
    <source>
        <dbReference type="Google" id="ProtNLM"/>
    </source>
</evidence>
<evidence type="ECO:0000256" key="2">
    <source>
        <dbReference type="SAM" id="Phobius"/>
    </source>
</evidence>
<reference evidence="4" key="1">
    <citation type="journal article" date="2015" name="Genome Announc.">
        <title>Whole-Genome Sequences of 80 Environmental and Clinical Isolates of Burkholderia pseudomallei.</title>
        <authorList>
            <person name="Johnson S.L."/>
            <person name="Baker A.L."/>
            <person name="Chain P.S."/>
            <person name="Currie B.J."/>
            <person name="Daligault H.E."/>
            <person name="Davenport K.W."/>
            <person name="Davis C.B."/>
            <person name="Inglis T.J."/>
            <person name="Kaestli M."/>
            <person name="Koren S."/>
            <person name="Mayo M."/>
            <person name="Merritt A.J."/>
            <person name="Price E.P."/>
            <person name="Sarovich D.S."/>
            <person name="Warner J."/>
            <person name="Rosovitz M.J."/>
        </authorList>
    </citation>
    <scope>NUCLEOTIDE SEQUENCE [LARGE SCALE GENOMIC DNA]</scope>
    <source>
        <strain evidence="4">DSM 2030</strain>
    </source>
</reference>
<dbReference type="STRING" id="2325.TKV_c15220"/>
<dbReference type="OrthoDB" id="1679952at2"/>
<feature type="transmembrane region" description="Helical" evidence="2">
    <location>
        <begin position="87"/>
        <end position="104"/>
    </location>
</feature>
<dbReference type="Proteomes" id="UP000029669">
    <property type="component" value="Chromosome"/>
</dbReference>
<protein>
    <recommendedName>
        <fullName evidence="5">DUF1614 domain-containing protein</fullName>
    </recommendedName>
</protein>
<evidence type="ECO:0000256" key="1">
    <source>
        <dbReference type="SAM" id="MobiDB-lite"/>
    </source>
</evidence>
<dbReference type="KEGG" id="tki:TKV_c15220"/>
<evidence type="ECO:0000313" key="3">
    <source>
        <dbReference type="EMBL" id="AIS52687.1"/>
    </source>
</evidence>
<feature type="transmembrane region" description="Helical" evidence="2">
    <location>
        <begin position="110"/>
        <end position="130"/>
    </location>
</feature>
<accession>A0A097ASB8</accession>
<dbReference type="InterPro" id="IPR011672">
    <property type="entry name" value="DUF1614"/>
</dbReference>
<feature type="transmembrane region" description="Helical" evidence="2">
    <location>
        <begin position="164"/>
        <end position="186"/>
    </location>
</feature>
<evidence type="ECO:0000313" key="4">
    <source>
        <dbReference type="Proteomes" id="UP000029669"/>
    </source>
</evidence>
<keyword evidence="2" id="KW-0472">Membrane</keyword>
<keyword evidence="2" id="KW-0812">Transmembrane</keyword>
<dbReference type="RefSeq" id="WP_049685399.1">
    <property type="nucleotide sequence ID" value="NZ_CP009170.1"/>
</dbReference>
<feature type="transmembrane region" description="Helical" evidence="2">
    <location>
        <begin position="6"/>
        <end position="24"/>
    </location>
</feature>
<feature type="transmembrane region" description="Helical" evidence="2">
    <location>
        <begin position="137"/>
        <end position="158"/>
    </location>
</feature>
<dbReference type="AlphaFoldDB" id="A0A097ASB8"/>
<dbReference type="Pfam" id="PF07758">
    <property type="entry name" value="DUF1614"/>
    <property type="match status" value="1"/>
</dbReference>
<dbReference type="eggNOG" id="COG4089">
    <property type="taxonomic scope" value="Bacteria"/>
</dbReference>
<dbReference type="HOGENOM" id="CLU_1165382_0_0_9"/>
<keyword evidence="4" id="KW-1185">Reference proteome</keyword>
<feature type="transmembrane region" description="Helical" evidence="2">
    <location>
        <begin position="33"/>
        <end position="50"/>
    </location>
</feature>
<keyword evidence="2" id="KW-1133">Transmembrane helix</keyword>
<proteinExistence type="predicted"/>
<feature type="transmembrane region" description="Helical" evidence="2">
    <location>
        <begin position="56"/>
        <end position="75"/>
    </location>
</feature>
<feature type="region of interest" description="Disordered" evidence="1">
    <location>
        <begin position="197"/>
        <end position="234"/>
    </location>
</feature>